<dbReference type="Gene3D" id="3.60.15.10">
    <property type="entry name" value="Ribonuclease Z/Hydroxyacylglutathione hydrolase-like"/>
    <property type="match status" value="1"/>
</dbReference>
<protein>
    <recommendedName>
        <fullName evidence="3">MBL fold metallo-hydrolase</fullName>
    </recommendedName>
</protein>
<dbReference type="Proteomes" id="UP001500731">
    <property type="component" value="Unassembled WGS sequence"/>
</dbReference>
<sequence>MFNTLSNELVVLGGAYELGDNVSWVPRGSTGYQMSNCYLLTEGTSHLLIDSGMAVHRDLVLDGLAERIGEGGEVSVFFTRPEMDCVSNLESIAHRFDILRLFTGGVINPFDAFDDVSRFALRGRRQQIDGTRTVEGDALERSMSIEVAPGRVLDVQSPLLRLLPTFWGWDAKTGALFTSDTFTHGVMDRPDGYRFIDDANEGDYTAEHVAAHLFAKYEWLPRATKRPLRDWLAETFDRLDPEVIAPSRGSVIRGRLTVRRHLELMLAALSDDVA</sequence>
<reference evidence="2" key="1">
    <citation type="journal article" date="2019" name="Int. J. Syst. Evol. Microbiol.">
        <title>The Global Catalogue of Microorganisms (GCM) 10K type strain sequencing project: providing services to taxonomists for standard genome sequencing and annotation.</title>
        <authorList>
            <consortium name="The Broad Institute Genomics Platform"/>
            <consortium name="The Broad Institute Genome Sequencing Center for Infectious Disease"/>
            <person name="Wu L."/>
            <person name="Ma J."/>
        </authorList>
    </citation>
    <scope>NUCLEOTIDE SEQUENCE [LARGE SCALE GENOMIC DNA]</scope>
    <source>
        <strain evidence="2">JCM 17839</strain>
    </source>
</reference>
<accession>A0ABP8NYW9</accession>
<comment type="caution">
    <text evidence="1">The sequence shown here is derived from an EMBL/GenBank/DDBJ whole genome shotgun (WGS) entry which is preliminary data.</text>
</comment>
<dbReference type="SUPFAM" id="SSF56281">
    <property type="entry name" value="Metallo-hydrolase/oxidoreductase"/>
    <property type="match status" value="1"/>
</dbReference>
<evidence type="ECO:0008006" key="3">
    <source>
        <dbReference type="Google" id="ProtNLM"/>
    </source>
</evidence>
<name>A0ABP8NYW9_9MICO</name>
<proteinExistence type="predicted"/>
<organism evidence="1 2">
    <name type="scientific">Microbacterium panaciterrae</name>
    <dbReference type="NCBI Taxonomy" id="985759"/>
    <lineage>
        <taxon>Bacteria</taxon>
        <taxon>Bacillati</taxon>
        <taxon>Actinomycetota</taxon>
        <taxon>Actinomycetes</taxon>
        <taxon>Micrococcales</taxon>
        <taxon>Microbacteriaceae</taxon>
        <taxon>Microbacterium</taxon>
    </lineage>
</organism>
<keyword evidence="2" id="KW-1185">Reference proteome</keyword>
<dbReference type="InterPro" id="IPR036866">
    <property type="entry name" value="RibonucZ/Hydroxyglut_hydro"/>
</dbReference>
<dbReference type="EMBL" id="BAABGP010000003">
    <property type="protein sequence ID" value="GAA4478140.1"/>
    <property type="molecule type" value="Genomic_DNA"/>
</dbReference>
<evidence type="ECO:0000313" key="1">
    <source>
        <dbReference type="EMBL" id="GAA4478140.1"/>
    </source>
</evidence>
<evidence type="ECO:0000313" key="2">
    <source>
        <dbReference type="Proteomes" id="UP001500731"/>
    </source>
</evidence>
<gene>
    <name evidence="1" type="ORF">GCM10023171_01840</name>
</gene>